<feature type="transmembrane region" description="Helical" evidence="1">
    <location>
        <begin position="93"/>
        <end position="113"/>
    </location>
</feature>
<name>A0ABP6QC02_9ACTN</name>
<dbReference type="EMBL" id="BAAAUV010000005">
    <property type="protein sequence ID" value="GAA3206560.1"/>
    <property type="molecule type" value="Genomic_DNA"/>
</dbReference>
<accession>A0ABP6QC02</accession>
<keyword evidence="1" id="KW-0472">Membrane</keyword>
<feature type="transmembrane region" description="Helical" evidence="1">
    <location>
        <begin position="26"/>
        <end position="54"/>
    </location>
</feature>
<reference evidence="3" key="1">
    <citation type="journal article" date="2019" name="Int. J. Syst. Evol. Microbiol.">
        <title>The Global Catalogue of Microorganisms (GCM) 10K type strain sequencing project: providing services to taxonomists for standard genome sequencing and annotation.</title>
        <authorList>
            <consortium name="The Broad Institute Genomics Platform"/>
            <consortium name="The Broad Institute Genome Sequencing Center for Infectious Disease"/>
            <person name="Wu L."/>
            <person name="Ma J."/>
        </authorList>
    </citation>
    <scope>NUCLEOTIDE SEQUENCE [LARGE SCALE GENOMIC DNA]</scope>
    <source>
        <strain evidence="3">JCM 9377</strain>
    </source>
</reference>
<organism evidence="2 3">
    <name type="scientific">Actinocorallia longicatena</name>
    <dbReference type="NCBI Taxonomy" id="111803"/>
    <lineage>
        <taxon>Bacteria</taxon>
        <taxon>Bacillati</taxon>
        <taxon>Actinomycetota</taxon>
        <taxon>Actinomycetes</taxon>
        <taxon>Streptosporangiales</taxon>
        <taxon>Thermomonosporaceae</taxon>
        <taxon>Actinocorallia</taxon>
    </lineage>
</organism>
<keyword evidence="3" id="KW-1185">Reference proteome</keyword>
<protein>
    <recommendedName>
        <fullName evidence="4">Intracellular septation protein A</fullName>
    </recommendedName>
</protein>
<feature type="transmembrane region" description="Helical" evidence="1">
    <location>
        <begin position="143"/>
        <end position="167"/>
    </location>
</feature>
<dbReference type="Proteomes" id="UP001501237">
    <property type="component" value="Unassembled WGS sequence"/>
</dbReference>
<evidence type="ECO:0000313" key="3">
    <source>
        <dbReference type="Proteomes" id="UP001501237"/>
    </source>
</evidence>
<evidence type="ECO:0008006" key="4">
    <source>
        <dbReference type="Google" id="ProtNLM"/>
    </source>
</evidence>
<proteinExistence type="predicted"/>
<feature type="transmembrane region" description="Helical" evidence="1">
    <location>
        <begin position="173"/>
        <end position="194"/>
    </location>
</feature>
<sequence>MEHGAFELPRIGVLLRHALPRIIEGIIAPVVVFYIALVALGQTGAVIVAVAWVFGAIAVRMARGHAVPGALILAGLGVTARAALAFGSGNPKLFFLQPTLGTLLVSGTFLASVPLGRPMAQKIATDMMPLPEAFLAHGRVRQFFLRISLLWALVFFVNATFSLWLLWHESLETFLWLRTSVVALLWVAAFGVSLHGFQRCLRQVNAEKRLPVLV</sequence>
<evidence type="ECO:0000256" key="1">
    <source>
        <dbReference type="SAM" id="Phobius"/>
    </source>
</evidence>
<keyword evidence="1" id="KW-1133">Transmembrane helix</keyword>
<comment type="caution">
    <text evidence="2">The sequence shown here is derived from an EMBL/GenBank/DDBJ whole genome shotgun (WGS) entry which is preliminary data.</text>
</comment>
<dbReference type="RefSeq" id="WP_344825754.1">
    <property type="nucleotide sequence ID" value="NZ_BAAAUV010000005.1"/>
</dbReference>
<dbReference type="NCBIfam" id="NF041646">
    <property type="entry name" value="VC0807_fam"/>
    <property type="match status" value="1"/>
</dbReference>
<keyword evidence="1" id="KW-0812">Transmembrane</keyword>
<gene>
    <name evidence="2" type="ORF">GCM10010468_22090</name>
</gene>
<feature type="transmembrane region" description="Helical" evidence="1">
    <location>
        <begin position="66"/>
        <end position="87"/>
    </location>
</feature>
<evidence type="ECO:0000313" key="2">
    <source>
        <dbReference type="EMBL" id="GAA3206560.1"/>
    </source>
</evidence>